<dbReference type="Pfam" id="PF26341">
    <property type="entry name" value="AAA_SelU"/>
    <property type="match status" value="1"/>
</dbReference>
<comment type="caution">
    <text evidence="3">The sequence shown here is derived from an EMBL/GenBank/DDBJ whole genome shotgun (WGS) entry which is preliminary data.</text>
</comment>
<dbReference type="SUPFAM" id="SSF52821">
    <property type="entry name" value="Rhodanese/Cell cycle control phosphatase"/>
    <property type="match status" value="1"/>
</dbReference>
<evidence type="ECO:0000256" key="1">
    <source>
        <dbReference type="ARBA" id="ARBA00023266"/>
    </source>
</evidence>
<keyword evidence="1" id="KW-0711">Selenium</keyword>
<dbReference type="RefSeq" id="WP_134214652.1">
    <property type="nucleotide sequence ID" value="NZ_QFFZ01000038.1"/>
</dbReference>
<sequence>MFEDITINEAARLSNTLWVDVRSENEYAEDTIPGSVNLPVLNNEERALVGASYHHDGPDASRRLALQLAAPKLPAKIRKLDSLAGEKNLVVFCWRGGERSRFMASVLDTMGYRVYRVIGGYKSYRRYVNEFLEQEELTQRAVVLHGLTGVGKTEVLLQLGRKGLPVLDLEGLARHRGSVFGKIGLPPSPSQKSFESSIILFLTSIGDKGVFIVECESRRVGNLLVPPPMMNAIRNGIRVLLYAPLAERVRRIREIYTSGPGDNVKQLQEATSSLVKRIGRVKVEELNRMLEERNFDPVFSFLLKYYYDPLYKYPEGPSPDYSICVDTTDIERASEIVFNFTTNLPEYQKQQGFGGKLKD</sequence>
<organism evidence="3 4">
    <name type="scientific">Pelotomaculum propionicicum</name>
    <dbReference type="NCBI Taxonomy" id="258475"/>
    <lineage>
        <taxon>Bacteria</taxon>
        <taxon>Bacillati</taxon>
        <taxon>Bacillota</taxon>
        <taxon>Clostridia</taxon>
        <taxon>Eubacteriales</taxon>
        <taxon>Desulfotomaculaceae</taxon>
        <taxon>Pelotomaculum</taxon>
    </lineage>
</organism>
<dbReference type="Pfam" id="PF00581">
    <property type="entry name" value="Rhodanese"/>
    <property type="match status" value="1"/>
</dbReference>
<dbReference type="PANTHER" id="PTHR30401:SF0">
    <property type="entry name" value="TRNA 2-SELENOURIDINE SYNTHASE"/>
    <property type="match status" value="1"/>
</dbReference>
<dbReference type="Gene3D" id="3.40.250.10">
    <property type="entry name" value="Rhodanese-like domain"/>
    <property type="match status" value="1"/>
</dbReference>
<proteinExistence type="predicted"/>
<dbReference type="NCBIfam" id="NF008752">
    <property type="entry name" value="PRK11784.1-4"/>
    <property type="match status" value="1"/>
</dbReference>
<dbReference type="GO" id="GO:0002098">
    <property type="term" value="P:tRNA wobble uridine modification"/>
    <property type="evidence" value="ECO:0007669"/>
    <property type="project" value="InterPro"/>
</dbReference>
<dbReference type="OrthoDB" id="9808735at2"/>
<dbReference type="SMART" id="SM00450">
    <property type="entry name" value="RHOD"/>
    <property type="match status" value="1"/>
</dbReference>
<dbReference type="SUPFAM" id="SSF52540">
    <property type="entry name" value="P-loop containing nucleoside triphosphate hydrolases"/>
    <property type="match status" value="1"/>
</dbReference>
<dbReference type="GO" id="GO:0043828">
    <property type="term" value="F:tRNA 2-selenouridine synthase activity"/>
    <property type="evidence" value="ECO:0007669"/>
    <property type="project" value="InterPro"/>
</dbReference>
<dbReference type="PANTHER" id="PTHR30401">
    <property type="entry name" value="TRNA 2-SELENOURIDINE SYNTHASE"/>
    <property type="match status" value="1"/>
</dbReference>
<dbReference type="PROSITE" id="PS50206">
    <property type="entry name" value="RHODANESE_3"/>
    <property type="match status" value="1"/>
</dbReference>
<dbReference type="InterPro" id="IPR036873">
    <property type="entry name" value="Rhodanese-like_dom_sf"/>
</dbReference>
<keyword evidence="4" id="KW-1185">Reference proteome</keyword>
<accession>A0A4Y7RLB4</accession>
<dbReference type="NCBIfam" id="NF008750">
    <property type="entry name" value="PRK11784.1-2"/>
    <property type="match status" value="1"/>
</dbReference>
<dbReference type="InterPro" id="IPR058840">
    <property type="entry name" value="AAA_SelU"/>
</dbReference>
<dbReference type="EC" id="2.9.1.-" evidence="3"/>
<dbReference type="Gene3D" id="3.40.50.300">
    <property type="entry name" value="P-loop containing nucleotide triphosphate hydrolases"/>
    <property type="match status" value="1"/>
</dbReference>
<keyword evidence="3" id="KW-0808">Transferase</keyword>
<dbReference type="InterPro" id="IPR027417">
    <property type="entry name" value="P-loop_NTPase"/>
</dbReference>
<protein>
    <submittedName>
        <fullName evidence="3">tRNA 2-selenouridine synthase</fullName>
        <ecNumber evidence="3">2.9.1.-</ecNumber>
    </submittedName>
</protein>
<dbReference type="NCBIfam" id="TIGR03167">
    <property type="entry name" value="tRNA_sel_U_synt"/>
    <property type="match status" value="1"/>
</dbReference>
<dbReference type="Proteomes" id="UP000297597">
    <property type="component" value="Unassembled WGS sequence"/>
</dbReference>
<reference evidence="3 4" key="1">
    <citation type="journal article" date="2018" name="Environ. Microbiol.">
        <title>Novel energy conservation strategies and behaviour of Pelotomaculum schinkii driving syntrophic propionate catabolism.</title>
        <authorList>
            <person name="Hidalgo-Ahumada C.A.P."/>
            <person name="Nobu M.K."/>
            <person name="Narihiro T."/>
            <person name="Tamaki H."/>
            <person name="Liu W.T."/>
            <person name="Kamagata Y."/>
            <person name="Stams A.J.M."/>
            <person name="Imachi H."/>
            <person name="Sousa D.Z."/>
        </authorList>
    </citation>
    <scope>NUCLEOTIDE SEQUENCE [LARGE SCALE GENOMIC DNA]</scope>
    <source>
        <strain evidence="3 4">MGP</strain>
    </source>
</reference>
<dbReference type="AlphaFoldDB" id="A0A4Y7RLB4"/>
<gene>
    <name evidence="3" type="primary">selU</name>
    <name evidence="3" type="ORF">Pmgp_02861</name>
</gene>
<dbReference type="EMBL" id="QFFZ01000038">
    <property type="protein sequence ID" value="TEB09765.1"/>
    <property type="molecule type" value="Genomic_DNA"/>
</dbReference>
<name>A0A4Y7RLB4_9FIRM</name>
<feature type="domain" description="Rhodanese" evidence="2">
    <location>
        <begin position="12"/>
        <end position="133"/>
    </location>
</feature>
<dbReference type="InterPro" id="IPR017582">
    <property type="entry name" value="SelU"/>
</dbReference>
<dbReference type="InterPro" id="IPR001763">
    <property type="entry name" value="Rhodanese-like_dom"/>
</dbReference>
<evidence type="ECO:0000259" key="2">
    <source>
        <dbReference type="PROSITE" id="PS50206"/>
    </source>
</evidence>
<evidence type="ECO:0000313" key="4">
    <source>
        <dbReference type="Proteomes" id="UP000297597"/>
    </source>
</evidence>
<evidence type="ECO:0000313" key="3">
    <source>
        <dbReference type="EMBL" id="TEB09765.1"/>
    </source>
</evidence>